<gene>
    <name evidence="2" type="ORF">NPIRD3C_0260</name>
</gene>
<protein>
    <submittedName>
        <fullName evidence="2">Uncharacterized protein</fullName>
    </submittedName>
</protein>
<reference evidence="2 3" key="3">
    <citation type="journal article" date="2019" name="Int. J. Syst. Evol. Microbiol.">
        <title>Nitrosopumilus adriaticus sp. nov. and Nitrosopumilus piranensis sp. nov., two ammonia-oxidizing archaea from the Adriatic Sea and members of the class Nitrososphaeria.</title>
        <authorList>
            <person name="Bayer B."/>
            <person name="Vojvoda J."/>
            <person name="Reinthaler T."/>
            <person name="Reyes C."/>
            <person name="Pinto M."/>
            <person name="Herndl G.J."/>
        </authorList>
    </citation>
    <scope>NUCLEOTIDE SEQUENCE [LARGE SCALE GENOMIC DNA]</scope>
    <source>
        <strain evidence="2 3">D3C</strain>
    </source>
</reference>
<dbReference type="AlphaFoldDB" id="A0A0C5BP64"/>
<evidence type="ECO:0000256" key="1">
    <source>
        <dbReference type="SAM" id="MobiDB-lite"/>
    </source>
</evidence>
<proteinExistence type="predicted"/>
<dbReference type="Proteomes" id="UP000032027">
    <property type="component" value="Chromosome"/>
</dbReference>
<sequence>MLDRDPSQNDEPMAEGGDGS</sequence>
<dbReference type="HOGENOM" id="CLU_3428056_0_0_2"/>
<reference evidence="2 3" key="2">
    <citation type="journal article" date="2016" name="ISME J.">
        <title>Physiological and genomic characterization of two novel marine thaumarchaeal strains indicates niche differentiation.</title>
        <authorList>
            <person name="Bayer B."/>
            <person name="Vojvoda J."/>
            <person name="Offre P."/>
            <person name="Alves R.J."/>
            <person name="Elisabeth N.H."/>
            <person name="Garcia J.A."/>
            <person name="Volland J.M."/>
            <person name="Srivastava A."/>
            <person name="Schleper C."/>
            <person name="Herndl G.J."/>
        </authorList>
    </citation>
    <scope>NUCLEOTIDE SEQUENCE [LARGE SCALE GENOMIC DNA]</scope>
    <source>
        <strain evidence="2 3">D3C</strain>
    </source>
</reference>
<dbReference type="STRING" id="1582439.NPIRD3C_0260"/>
<accession>A0A0C5BP64</accession>
<dbReference type="KEGG" id="nid:NPIRD3C_0260"/>
<evidence type="ECO:0000313" key="3">
    <source>
        <dbReference type="Proteomes" id="UP000032027"/>
    </source>
</evidence>
<reference evidence="3" key="1">
    <citation type="submission" date="2015-02" db="EMBL/GenBank/DDBJ databases">
        <title>Characterization of two novel Thaumarchaeota isolated from the Northern Adriatic Sea.</title>
        <authorList>
            <person name="Bayer B."/>
            <person name="Vojvoda J."/>
            <person name="Offre P."/>
            <person name="Srivastava A."/>
            <person name="Elisabeth N."/>
            <person name="Garcia J.A.L."/>
            <person name="Schleper C."/>
            <person name="Herndl G.J."/>
        </authorList>
    </citation>
    <scope>NUCLEOTIDE SEQUENCE [LARGE SCALE GENOMIC DNA]</scope>
    <source>
        <strain evidence="3">D3C</strain>
    </source>
</reference>
<organism evidence="2 3">
    <name type="scientific">Nitrosopumilus piranensis</name>
    <dbReference type="NCBI Taxonomy" id="1582439"/>
    <lineage>
        <taxon>Archaea</taxon>
        <taxon>Nitrososphaerota</taxon>
        <taxon>Nitrososphaeria</taxon>
        <taxon>Nitrosopumilales</taxon>
        <taxon>Nitrosopumilaceae</taxon>
        <taxon>Nitrosopumilus</taxon>
    </lineage>
</organism>
<name>A0A0C5BP64_9ARCH</name>
<evidence type="ECO:0000313" key="2">
    <source>
        <dbReference type="EMBL" id="AJM91478.1"/>
    </source>
</evidence>
<feature type="region of interest" description="Disordered" evidence="1">
    <location>
        <begin position="1"/>
        <end position="20"/>
    </location>
</feature>
<keyword evidence="3" id="KW-1185">Reference proteome</keyword>
<dbReference type="EMBL" id="CP010868">
    <property type="protein sequence ID" value="AJM91478.1"/>
    <property type="molecule type" value="Genomic_DNA"/>
</dbReference>